<dbReference type="PRINTS" id="PR00368">
    <property type="entry name" value="FADPNR"/>
</dbReference>
<evidence type="ECO:0000256" key="5">
    <source>
        <dbReference type="ARBA" id="ARBA00057036"/>
    </source>
</evidence>
<evidence type="ECO:0000313" key="7">
    <source>
        <dbReference type="EMBL" id="OAY58735.1"/>
    </source>
</evidence>
<dbReference type="EMBL" id="CM004388">
    <property type="protein sequence ID" value="OAY58735.1"/>
    <property type="molecule type" value="Genomic_DNA"/>
</dbReference>
<evidence type="ECO:0000256" key="1">
    <source>
        <dbReference type="ARBA" id="ARBA00006442"/>
    </source>
</evidence>
<accession>A0A2C9WFM3</accession>
<sequence length="370" mass="40289">MDRQNDSSGGKRRLVVVGGGIAGSLLAESLQFDADVTLIDPKEYFEITWASLRAMVEPSFGKRSVINHKDYLRNGRIIASKAINITDTDVLTADGGIFPFDYLVIATGHVESVPKTRAERLAEYEAENEKIKSAHSMLIVGGGPTGVELAGEIAVDFPEKKVTLVHSGSRLMEFIGPKAANKALKWLRSKNVDVKLEQRVDLNSVPELDDNGTRIYHSSGGETIKADCHFLCIGKPLGSAWLKGTVLENNLDNQGCLVVDEHLRVKGQKNIFAIGDITNIPEMKQGYLAQSHAEVAAKNLKLLMAEGKASKMAIYKPNSSRIAIVSLGRRDAVAQFPLITISGLIPGMIKSRDLFVGKTRKQRGLDPDDA</sequence>
<dbReference type="InterPro" id="IPR036188">
    <property type="entry name" value="FAD/NAD-bd_sf"/>
</dbReference>
<keyword evidence="3" id="KW-0274">FAD</keyword>
<name>A0A2C9WFM3_MANES</name>
<dbReference type="OrthoDB" id="202203at2759"/>
<gene>
    <name evidence="7" type="ORF">MANES_02G202900v8</name>
</gene>
<keyword evidence="2" id="KW-0285">Flavoprotein</keyword>
<comment type="function">
    <text evidence="5">Putative FAD-dependent oxidoreductase.</text>
</comment>
<dbReference type="InterPro" id="IPR023753">
    <property type="entry name" value="FAD/NAD-binding_dom"/>
</dbReference>
<dbReference type="PANTHER" id="PTHR43735">
    <property type="entry name" value="APOPTOSIS-INDUCING FACTOR 1"/>
    <property type="match status" value="1"/>
</dbReference>
<dbReference type="OMA" id="QTEPWIN"/>
<dbReference type="Gramene" id="Manes.02G202900.1.v8.1">
    <property type="protein sequence ID" value="Manes.02G202900.1.v8.1.CDS"/>
    <property type="gene ID" value="Manes.02G202900.v8.1"/>
</dbReference>
<dbReference type="Gene3D" id="3.50.50.100">
    <property type="match status" value="1"/>
</dbReference>
<dbReference type="PANTHER" id="PTHR43735:SF3">
    <property type="entry name" value="FERROPTOSIS SUPPRESSOR PROTEIN 1"/>
    <property type="match status" value="1"/>
</dbReference>
<dbReference type="Pfam" id="PF07992">
    <property type="entry name" value="Pyr_redox_2"/>
    <property type="match status" value="1"/>
</dbReference>
<evidence type="ECO:0000259" key="6">
    <source>
        <dbReference type="Pfam" id="PF07992"/>
    </source>
</evidence>
<dbReference type="GO" id="GO:0050660">
    <property type="term" value="F:flavin adenine dinucleotide binding"/>
    <property type="evidence" value="ECO:0000318"/>
    <property type="project" value="GO_Central"/>
</dbReference>
<dbReference type="STRING" id="3983.A0A2C9WFM3"/>
<evidence type="ECO:0000256" key="3">
    <source>
        <dbReference type="ARBA" id="ARBA00022827"/>
    </source>
</evidence>
<keyword evidence="4" id="KW-0560">Oxidoreductase</keyword>
<dbReference type="AlphaFoldDB" id="A0A2C9WFM3"/>
<proteinExistence type="inferred from homology"/>
<dbReference type="GO" id="GO:0005737">
    <property type="term" value="C:cytoplasm"/>
    <property type="evidence" value="ECO:0000318"/>
    <property type="project" value="GO_Central"/>
</dbReference>
<evidence type="ECO:0000256" key="4">
    <source>
        <dbReference type="ARBA" id="ARBA00023002"/>
    </source>
</evidence>
<dbReference type="FunFam" id="3.50.50.100:FF:000006">
    <property type="entry name" value="apoptosis-inducing factor 2"/>
    <property type="match status" value="1"/>
</dbReference>
<evidence type="ECO:0000256" key="2">
    <source>
        <dbReference type="ARBA" id="ARBA00022630"/>
    </source>
</evidence>
<protein>
    <recommendedName>
        <fullName evidence="6">FAD/NAD(P)-binding domain-containing protein</fullName>
    </recommendedName>
</protein>
<evidence type="ECO:0000313" key="8">
    <source>
        <dbReference type="Proteomes" id="UP000091857"/>
    </source>
</evidence>
<feature type="domain" description="FAD/NAD(P)-binding" evidence="6">
    <location>
        <begin position="13"/>
        <end position="285"/>
    </location>
</feature>
<dbReference type="Proteomes" id="UP000091857">
    <property type="component" value="Chromosome 2"/>
</dbReference>
<dbReference type="SUPFAM" id="SSF51905">
    <property type="entry name" value="FAD/NAD(P)-binding domain"/>
    <property type="match status" value="1"/>
</dbReference>
<comment type="similarity">
    <text evidence="1">Belongs to the FAD-dependent oxidoreductase family.</text>
</comment>
<keyword evidence="8" id="KW-1185">Reference proteome</keyword>
<reference evidence="8" key="1">
    <citation type="journal article" date="2016" name="Nat. Biotechnol.">
        <title>Sequencing wild and cultivated cassava and related species reveals extensive interspecific hybridization and genetic diversity.</title>
        <authorList>
            <person name="Bredeson J.V."/>
            <person name="Lyons J.B."/>
            <person name="Prochnik S.E."/>
            <person name="Wu G.A."/>
            <person name="Ha C.M."/>
            <person name="Edsinger-Gonzales E."/>
            <person name="Grimwood J."/>
            <person name="Schmutz J."/>
            <person name="Rabbi I.Y."/>
            <person name="Egesi C."/>
            <person name="Nauluvula P."/>
            <person name="Lebot V."/>
            <person name="Ndunguru J."/>
            <person name="Mkamilo G."/>
            <person name="Bart R.S."/>
            <person name="Setter T.L."/>
            <person name="Gleadow R.M."/>
            <person name="Kulakow P."/>
            <person name="Ferguson M.E."/>
            <person name="Rounsley S."/>
            <person name="Rokhsar D.S."/>
        </authorList>
    </citation>
    <scope>NUCLEOTIDE SEQUENCE [LARGE SCALE GENOMIC DNA]</scope>
    <source>
        <strain evidence="8">cv. AM560-2</strain>
    </source>
</reference>
<comment type="caution">
    <text evidence="7">The sequence shown here is derived from an EMBL/GenBank/DDBJ whole genome shotgun (WGS) entry which is preliminary data.</text>
</comment>
<organism evidence="7 8">
    <name type="scientific">Manihot esculenta</name>
    <name type="common">Cassava</name>
    <name type="synonym">Jatropha manihot</name>
    <dbReference type="NCBI Taxonomy" id="3983"/>
    <lineage>
        <taxon>Eukaryota</taxon>
        <taxon>Viridiplantae</taxon>
        <taxon>Streptophyta</taxon>
        <taxon>Embryophyta</taxon>
        <taxon>Tracheophyta</taxon>
        <taxon>Spermatophyta</taxon>
        <taxon>Magnoliopsida</taxon>
        <taxon>eudicotyledons</taxon>
        <taxon>Gunneridae</taxon>
        <taxon>Pentapetalae</taxon>
        <taxon>rosids</taxon>
        <taxon>fabids</taxon>
        <taxon>Malpighiales</taxon>
        <taxon>Euphorbiaceae</taxon>
        <taxon>Crotonoideae</taxon>
        <taxon>Manihoteae</taxon>
        <taxon>Manihot</taxon>
    </lineage>
</organism>
<dbReference type="GO" id="GO:0004174">
    <property type="term" value="F:electron-transferring-flavoprotein dehydrogenase activity"/>
    <property type="evidence" value="ECO:0000318"/>
    <property type="project" value="GO_Central"/>
</dbReference>